<keyword evidence="3" id="KW-1185">Reference proteome</keyword>
<feature type="region of interest" description="Disordered" evidence="1">
    <location>
        <begin position="1"/>
        <end position="121"/>
    </location>
</feature>
<evidence type="ECO:0000313" key="3">
    <source>
        <dbReference type="Proteomes" id="UP000007305"/>
    </source>
</evidence>
<accession>A0A804MTY0</accession>
<reference evidence="2" key="3">
    <citation type="submission" date="2021-05" db="UniProtKB">
        <authorList>
            <consortium name="EnsemblPlants"/>
        </authorList>
    </citation>
    <scope>IDENTIFICATION</scope>
    <source>
        <strain evidence="2">cv. B73</strain>
    </source>
</reference>
<dbReference type="AlphaFoldDB" id="A0A804MTY0"/>
<dbReference type="Gramene" id="Zm00001eb111190_T001">
    <property type="protein sequence ID" value="Zm00001eb111190_P001"/>
    <property type="gene ID" value="Zm00001eb111190"/>
</dbReference>
<evidence type="ECO:0000313" key="2">
    <source>
        <dbReference type="EnsemblPlants" id="Zm00001eb111190_P001"/>
    </source>
</evidence>
<dbReference type="PANTHER" id="PTHR47477">
    <property type="entry name" value="TNF RECEPTOR-ASSOCIATED FACTOR HOMOLOG 1A"/>
    <property type="match status" value="1"/>
</dbReference>
<dbReference type="InterPro" id="IPR055327">
    <property type="entry name" value="TRAF1A/B"/>
</dbReference>
<proteinExistence type="predicted"/>
<dbReference type="PANTHER" id="PTHR47477:SF19">
    <property type="entry name" value="TRAF-LIKE SUPERFAMILY PROTEIN"/>
    <property type="match status" value="1"/>
</dbReference>
<name>A0A804MTY0_MAIZE</name>
<reference evidence="2" key="2">
    <citation type="submission" date="2019-07" db="EMBL/GenBank/DDBJ databases">
        <authorList>
            <person name="Seetharam A."/>
            <person name="Woodhouse M."/>
            <person name="Cannon E."/>
        </authorList>
    </citation>
    <scope>NUCLEOTIDE SEQUENCE [LARGE SCALE GENOMIC DNA]</scope>
    <source>
        <strain evidence="2">cv. B73</strain>
    </source>
</reference>
<dbReference type="InParanoid" id="A0A804MTY0"/>
<protein>
    <submittedName>
        <fullName evidence="2">Uncharacterized protein</fullName>
    </submittedName>
</protein>
<reference evidence="3" key="1">
    <citation type="submission" date="2015-12" db="EMBL/GenBank/DDBJ databases">
        <title>Update maize B73 reference genome by single molecule sequencing technologies.</title>
        <authorList>
            <consortium name="Maize Genome Sequencing Project"/>
            <person name="Ware D."/>
        </authorList>
    </citation>
    <scope>NUCLEOTIDE SEQUENCE [LARGE SCALE GENOMIC DNA]</scope>
    <source>
        <strain evidence="3">cv. B73</strain>
    </source>
</reference>
<organism evidence="2 3">
    <name type="scientific">Zea mays</name>
    <name type="common">Maize</name>
    <dbReference type="NCBI Taxonomy" id="4577"/>
    <lineage>
        <taxon>Eukaryota</taxon>
        <taxon>Viridiplantae</taxon>
        <taxon>Streptophyta</taxon>
        <taxon>Embryophyta</taxon>
        <taxon>Tracheophyta</taxon>
        <taxon>Spermatophyta</taxon>
        <taxon>Magnoliopsida</taxon>
        <taxon>Liliopsida</taxon>
        <taxon>Poales</taxon>
        <taxon>Poaceae</taxon>
        <taxon>PACMAD clade</taxon>
        <taxon>Panicoideae</taxon>
        <taxon>Andropogonodae</taxon>
        <taxon>Andropogoneae</taxon>
        <taxon>Tripsacinae</taxon>
        <taxon>Zea</taxon>
    </lineage>
</organism>
<evidence type="ECO:0000256" key="1">
    <source>
        <dbReference type="SAM" id="MobiDB-lite"/>
    </source>
</evidence>
<dbReference type="Proteomes" id="UP000007305">
    <property type="component" value="Chromosome 2"/>
</dbReference>
<sequence>MEGTRPCAPKSRGGIEGPRVRSPYATSSSDARMDGPLPCAPKSRKCMEGPRVRSPYATTSSSSPPHCAANSSSDARMKGSHSISSEKSHAAAPRPPPQEAGFPPRPDRRPHMPSLNSGSRNPSAKCYVGPFSCYLGKQGGCSMVCLTKFVLFSTSPPVCVLHGDRFIPDRSAMDMDMAHYLLTEPRKDEENAAGMVASPSKEAYRRLLARKLFNNRTRILAFRNKLPEPENVSFTNVTSCRADQATAPHSLGPSAERRYYAGTVDRHSCGSLAFLQLHQNHYQVLKMCLFLQEQPHRSPATNSEAQGATTSRKVTVSSVLEVAAASRPSSAPLLPTPRSTAPVASHIQTSTLLSRSMSEAAGRSKKRSRWAEDIFKWEHTIQTGVPIDLRGFNTSYLVLQAMAMWGNDRRMKFVGDAKIVRRNFVIDLLSYEDNSCRYAIPANIQQRLIDITKKD</sequence>
<dbReference type="EnsemblPlants" id="Zm00001eb111190_T001">
    <property type="protein sequence ID" value="Zm00001eb111190_P001"/>
    <property type="gene ID" value="Zm00001eb111190"/>
</dbReference>